<keyword evidence="1" id="KW-0472">Membrane</keyword>
<keyword evidence="1" id="KW-0812">Transmembrane</keyword>
<evidence type="ECO:0000313" key="4">
    <source>
        <dbReference type="Proteomes" id="UP001219862"/>
    </source>
</evidence>
<dbReference type="PANTHER" id="PTHR37946:SF1">
    <property type="entry name" value="SLL1969 PROTEIN"/>
    <property type="match status" value="1"/>
</dbReference>
<dbReference type="Pfam" id="PF12697">
    <property type="entry name" value="Abhydrolase_6"/>
    <property type="match status" value="1"/>
</dbReference>
<proteinExistence type="predicted"/>
<dbReference type="GO" id="GO:0016787">
    <property type="term" value="F:hydrolase activity"/>
    <property type="evidence" value="ECO:0007669"/>
    <property type="project" value="UniProtKB-KW"/>
</dbReference>
<evidence type="ECO:0000256" key="1">
    <source>
        <dbReference type="SAM" id="Phobius"/>
    </source>
</evidence>
<dbReference type="Gene3D" id="3.40.50.1820">
    <property type="entry name" value="alpha/beta hydrolase"/>
    <property type="match status" value="1"/>
</dbReference>
<dbReference type="InterPro" id="IPR000073">
    <property type="entry name" value="AB_hydrolase_1"/>
</dbReference>
<dbReference type="RefSeq" id="WP_273595678.1">
    <property type="nucleotide sequence ID" value="NZ_JAQQXS010000004.1"/>
</dbReference>
<accession>A0ABT5KQ16</accession>
<dbReference type="PANTHER" id="PTHR37946">
    <property type="entry name" value="SLL1969 PROTEIN"/>
    <property type="match status" value="1"/>
</dbReference>
<feature type="domain" description="AB hydrolase-1" evidence="2">
    <location>
        <begin position="112"/>
        <end position="218"/>
    </location>
</feature>
<keyword evidence="4" id="KW-1185">Reference proteome</keyword>
<dbReference type="InterPro" id="IPR029058">
    <property type="entry name" value="AB_hydrolase_fold"/>
</dbReference>
<dbReference type="SUPFAM" id="SSF53474">
    <property type="entry name" value="alpha/beta-Hydrolases"/>
    <property type="match status" value="1"/>
</dbReference>
<feature type="transmembrane region" description="Helical" evidence="1">
    <location>
        <begin position="31"/>
        <end position="53"/>
    </location>
</feature>
<gene>
    <name evidence="3" type="ORF">PRZ01_05075</name>
</gene>
<dbReference type="EMBL" id="JAQQXS010000004">
    <property type="protein sequence ID" value="MDC8784555.1"/>
    <property type="molecule type" value="Genomic_DNA"/>
</dbReference>
<protein>
    <submittedName>
        <fullName evidence="3">Alpha/beta fold hydrolase</fullName>
    </submittedName>
</protein>
<reference evidence="3 4" key="1">
    <citation type="submission" date="2022-10" db="EMBL/GenBank/DDBJ databases">
        <title>paucibacter sp. hw8 Genome sequencing.</title>
        <authorList>
            <person name="Park S."/>
        </authorList>
    </citation>
    <scope>NUCLEOTIDE SEQUENCE [LARGE SCALE GENOMIC DNA]</scope>
    <source>
        <strain evidence="4">hw8</strain>
    </source>
</reference>
<name>A0ABT5KQ16_9BURK</name>
<sequence length="319" mass="35338">MNAWIQRLQQLLRVVLSLAVAGYWARAGQLALGLAVGTLLFFAYAWFLLGAFFSLRRINQSPSDGRPSWGTLLRAWWRELPACERVFSWWQPFAAQAVADALPAPPARQRGVLLIHGFSCNRGLWNEWMRRLRAKGHPYIALTLTPEFGGIDRYADPIEAAVQRLTAACGGTPPLVVAHSMGGLAVRAWWRRHGHNDQRARVQRVLTLGTPHAGTVMAELSTTRNARQMRRHSAWLQELASHERLNEGDCQIAAHLDCYFSACDQVVCPAQTAVLPGARAIEIPAAGHLSLVFEPRVFADALAYLAQPLNDARRQAAAA</sequence>
<evidence type="ECO:0000313" key="3">
    <source>
        <dbReference type="EMBL" id="MDC8784555.1"/>
    </source>
</evidence>
<evidence type="ECO:0000259" key="2">
    <source>
        <dbReference type="Pfam" id="PF12697"/>
    </source>
</evidence>
<comment type="caution">
    <text evidence="3">The sequence shown here is derived from an EMBL/GenBank/DDBJ whole genome shotgun (WGS) entry which is preliminary data.</text>
</comment>
<dbReference type="Proteomes" id="UP001219862">
    <property type="component" value="Unassembled WGS sequence"/>
</dbReference>
<organism evidence="3 4">
    <name type="scientific">Roseateles koreensis</name>
    <dbReference type="NCBI Taxonomy" id="2987526"/>
    <lineage>
        <taxon>Bacteria</taxon>
        <taxon>Pseudomonadati</taxon>
        <taxon>Pseudomonadota</taxon>
        <taxon>Betaproteobacteria</taxon>
        <taxon>Burkholderiales</taxon>
        <taxon>Sphaerotilaceae</taxon>
        <taxon>Roseateles</taxon>
    </lineage>
</organism>
<keyword evidence="3" id="KW-0378">Hydrolase</keyword>
<keyword evidence="1" id="KW-1133">Transmembrane helix</keyword>